<dbReference type="EMBL" id="LGRX02031087">
    <property type="protein sequence ID" value="KAK3245035.1"/>
    <property type="molecule type" value="Genomic_DNA"/>
</dbReference>
<reference evidence="2 3" key="1">
    <citation type="journal article" date="2015" name="Genome Biol. Evol.">
        <title>Comparative Genomics of a Bacterivorous Green Alga Reveals Evolutionary Causalities and Consequences of Phago-Mixotrophic Mode of Nutrition.</title>
        <authorList>
            <person name="Burns J.A."/>
            <person name="Paasch A."/>
            <person name="Narechania A."/>
            <person name="Kim E."/>
        </authorList>
    </citation>
    <scope>NUCLEOTIDE SEQUENCE [LARGE SCALE GENOMIC DNA]</scope>
    <source>
        <strain evidence="2 3">PLY_AMNH</strain>
    </source>
</reference>
<feature type="region of interest" description="Disordered" evidence="1">
    <location>
        <begin position="185"/>
        <end position="227"/>
    </location>
</feature>
<evidence type="ECO:0000313" key="3">
    <source>
        <dbReference type="Proteomes" id="UP001190700"/>
    </source>
</evidence>
<proteinExistence type="predicted"/>
<organism evidence="2 3">
    <name type="scientific">Cymbomonas tetramitiformis</name>
    <dbReference type="NCBI Taxonomy" id="36881"/>
    <lineage>
        <taxon>Eukaryota</taxon>
        <taxon>Viridiplantae</taxon>
        <taxon>Chlorophyta</taxon>
        <taxon>Pyramimonadophyceae</taxon>
        <taxon>Pyramimonadales</taxon>
        <taxon>Pyramimonadaceae</taxon>
        <taxon>Cymbomonas</taxon>
    </lineage>
</organism>
<dbReference type="Proteomes" id="UP001190700">
    <property type="component" value="Unassembled WGS sequence"/>
</dbReference>
<dbReference type="AlphaFoldDB" id="A0AAE0EZR1"/>
<sequence>MCEPVAYPRDDHFQVLNGQTIDWDAAWRVLFFLLRLKCADLSAEAAQDEIANLQMLAGEDPHALRDRLVTLMERANLPHESTQKVINPQTAGLYMLRALPEHIAGIVRERFGKAMDVTQEYTLTEVTDVAQDVHARLKSMETKIMKANLEQENLIQYVGAYAEGPTKSTLAKMLITGQNSKPNFGLPAQPLIAPRTSTTRSDGARPRLPAPRPANDNFNSSNLNPAGRKLLGQLTSQASTSSFNADKDVELPPLHQFHHPTLPCHISGKTSMYDLWVNHGKMPYALRPLMNLLIVNHDRVAKGQKKPLTKVEFDQQYGRKESGPSASNQCGFGLEINQWLMI</sequence>
<keyword evidence="3" id="KW-1185">Reference proteome</keyword>
<evidence type="ECO:0000256" key="1">
    <source>
        <dbReference type="SAM" id="MobiDB-lite"/>
    </source>
</evidence>
<protein>
    <submittedName>
        <fullName evidence="2">Uncharacterized protein</fullName>
    </submittedName>
</protein>
<name>A0AAE0EZR1_9CHLO</name>
<comment type="caution">
    <text evidence="2">The sequence shown here is derived from an EMBL/GenBank/DDBJ whole genome shotgun (WGS) entry which is preliminary data.</text>
</comment>
<evidence type="ECO:0000313" key="2">
    <source>
        <dbReference type="EMBL" id="KAK3245035.1"/>
    </source>
</evidence>
<gene>
    <name evidence="2" type="ORF">CYMTET_45377</name>
</gene>
<accession>A0AAE0EZR1</accession>